<proteinExistence type="predicted"/>
<accession>A0ABP3S5F1</accession>
<name>A0ABP3S5F1_9ACTN</name>
<gene>
    <name evidence="2" type="ORF">GCM10009547_27780</name>
</gene>
<feature type="region of interest" description="Disordered" evidence="1">
    <location>
        <begin position="1"/>
        <end position="20"/>
    </location>
</feature>
<evidence type="ECO:0000313" key="2">
    <source>
        <dbReference type="EMBL" id="GAA0623192.1"/>
    </source>
</evidence>
<dbReference type="RefSeq" id="WP_344605696.1">
    <property type="nucleotide sequence ID" value="NZ_BAAAHE010000021.1"/>
</dbReference>
<protein>
    <submittedName>
        <fullName evidence="2">Uncharacterized protein</fullName>
    </submittedName>
</protein>
<reference evidence="3" key="1">
    <citation type="journal article" date="2019" name="Int. J. Syst. Evol. Microbiol.">
        <title>The Global Catalogue of Microorganisms (GCM) 10K type strain sequencing project: providing services to taxonomists for standard genome sequencing and annotation.</title>
        <authorList>
            <consortium name="The Broad Institute Genomics Platform"/>
            <consortium name="The Broad Institute Genome Sequencing Center for Infectious Disease"/>
            <person name="Wu L."/>
            <person name="Ma J."/>
        </authorList>
    </citation>
    <scope>NUCLEOTIDE SEQUENCE [LARGE SCALE GENOMIC DNA]</scope>
    <source>
        <strain evidence="3">JCM 10671</strain>
    </source>
</reference>
<dbReference type="EMBL" id="BAAAHE010000021">
    <property type="protein sequence ID" value="GAA0623192.1"/>
    <property type="molecule type" value="Genomic_DNA"/>
</dbReference>
<comment type="caution">
    <text evidence="2">The sequence shown here is derived from an EMBL/GenBank/DDBJ whole genome shotgun (WGS) entry which is preliminary data.</text>
</comment>
<dbReference type="Proteomes" id="UP001500957">
    <property type="component" value="Unassembled WGS sequence"/>
</dbReference>
<sequence>MSTTGLGAEPPRRLRGKKRRAWEARAAQEAAAEAFARMDSAQRELRARFTDPATAPAGWSELDADTEAAARRYLQTQDHHPVGENVGKPELLAAAVAFRQAAFDCARAAERLAEFARAHP</sequence>
<evidence type="ECO:0000256" key="1">
    <source>
        <dbReference type="SAM" id="MobiDB-lite"/>
    </source>
</evidence>
<evidence type="ECO:0000313" key="3">
    <source>
        <dbReference type="Proteomes" id="UP001500957"/>
    </source>
</evidence>
<organism evidence="2 3">
    <name type="scientific">Sporichthya brevicatena</name>
    <dbReference type="NCBI Taxonomy" id="171442"/>
    <lineage>
        <taxon>Bacteria</taxon>
        <taxon>Bacillati</taxon>
        <taxon>Actinomycetota</taxon>
        <taxon>Actinomycetes</taxon>
        <taxon>Sporichthyales</taxon>
        <taxon>Sporichthyaceae</taxon>
        <taxon>Sporichthya</taxon>
    </lineage>
</organism>
<keyword evidence="3" id="KW-1185">Reference proteome</keyword>